<name>A0A3L9M0E3_9FLAO</name>
<keyword evidence="2" id="KW-1185">Reference proteome</keyword>
<gene>
    <name evidence="1" type="ORF">EAH69_13440</name>
</gene>
<dbReference type="OrthoDB" id="7058235at2"/>
<dbReference type="EMBL" id="RDOJ01000028">
    <property type="protein sequence ID" value="RLZ06445.1"/>
    <property type="molecule type" value="Genomic_DNA"/>
</dbReference>
<protein>
    <submittedName>
        <fullName evidence="1">Uncharacterized protein</fullName>
    </submittedName>
</protein>
<dbReference type="Proteomes" id="UP000275348">
    <property type="component" value="Unassembled WGS sequence"/>
</dbReference>
<dbReference type="RefSeq" id="WP_121935732.1">
    <property type="nucleotide sequence ID" value="NZ_RDOJ01000028.1"/>
</dbReference>
<sequence>MLESFKKDILNDVDSGFIAQKYLIDGDSYFFREFYPDDEFVFKKGLADVLDVHIRDISIVGSGKLGFSLKPDNVESSLYHFKKFDYDFALDFNADKSDLDIAIISEKLFEHFLQDIFFKTNKYRTIPSEWKKRKDFSYYALKGWFRKDFLFDGYEFENNLYEYLDSYKKKYKRDINIGIYKSWLYFEHYHINNIENIKINLLHNG</sequence>
<evidence type="ECO:0000313" key="2">
    <source>
        <dbReference type="Proteomes" id="UP000275348"/>
    </source>
</evidence>
<reference evidence="1 2" key="1">
    <citation type="submission" date="2018-10" db="EMBL/GenBank/DDBJ databases">
        <authorList>
            <person name="Chen X."/>
        </authorList>
    </citation>
    <scope>NUCLEOTIDE SEQUENCE [LARGE SCALE GENOMIC DNA]</scope>
    <source>
        <strain evidence="1 2">YIM 102668</strain>
    </source>
</reference>
<organism evidence="1 2">
    <name type="scientific">Faecalibacter macacae</name>
    <dbReference type="NCBI Taxonomy" id="1859289"/>
    <lineage>
        <taxon>Bacteria</taxon>
        <taxon>Pseudomonadati</taxon>
        <taxon>Bacteroidota</taxon>
        <taxon>Flavobacteriia</taxon>
        <taxon>Flavobacteriales</taxon>
        <taxon>Weeksellaceae</taxon>
        <taxon>Faecalibacter</taxon>
    </lineage>
</organism>
<evidence type="ECO:0000313" key="1">
    <source>
        <dbReference type="EMBL" id="RLZ06445.1"/>
    </source>
</evidence>
<comment type="caution">
    <text evidence="1">The sequence shown here is derived from an EMBL/GenBank/DDBJ whole genome shotgun (WGS) entry which is preliminary data.</text>
</comment>
<dbReference type="AlphaFoldDB" id="A0A3L9M0E3"/>
<proteinExistence type="predicted"/>
<accession>A0A3L9M0E3</accession>